<dbReference type="eggNOG" id="COG5314">
    <property type="taxonomic scope" value="Bacteria"/>
</dbReference>
<dbReference type="OrthoDB" id="9807335at2"/>
<dbReference type="EMBL" id="CP002283">
    <property type="protein sequence ID" value="ADO84637.1"/>
    <property type="molecule type" value="Genomic_DNA"/>
</dbReference>
<reference evidence="2 3" key="1">
    <citation type="journal article" date="2010" name="Stand. Genomic Sci.">
        <title>Complete genome sequence of Ilyobacter polytropus type strain (CuHbu1).</title>
        <authorList>
            <person name="Sikorski J."/>
            <person name="Chertkov O."/>
            <person name="Lapidus A."/>
            <person name="Nolan M."/>
            <person name="Lucas S."/>
            <person name="Del Rio T.G."/>
            <person name="Tice H."/>
            <person name="Cheng J.F."/>
            <person name="Tapia R."/>
            <person name="Han C."/>
            <person name="Goodwin L."/>
            <person name="Pitluck S."/>
            <person name="Liolios K."/>
            <person name="Ivanova N."/>
            <person name="Mavromatis K."/>
            <person name="Mikhailova N."/>
            <person name="Pati A."/>
            <person name="Chen A."/>
            <person name="Palaniappan K."/>
            <person name="Land M."/>
            <person name="Hauser L."/>
            <person name="Chang Y.J."/>
            <person name="Jeffries C.D."/>
            <person name="Brambilla E."/>
            <person name="Yasawong M."/>
            <person name="Rohde M."/>
            <person name="Pukall R."/>
            <person name="Spring S."/>
            <person name="Goker M."/>
            <person name="Woyke T."/>
            <person name="Bristow J."/>
            <person name="Eisen J.A."/>
            <person name="Markowitz V."/>
            <person name="Hugenholtz P."/>
            <person name="Kyrpides N.C."/>
            <person name="Klenk H.P."/>
        </authorList>
    </citation>
    <scope>NUCLEOTIDE SEQUENCE [LARGE SCALE GENOMIC DNA]</scope>
    <source>
        <strain evidence="3">ATCC 51220 / DSM 2926 / LMG 16218 / CuHBu1</strain>
        <plasmid evidence="3">pILYOP02</plasmid>
    </source>
</reference>
<accession>E3HE25</accession>
<dbReference type="RefSeq" id="WP_013389289.1">
    <property type="nucleotide sequence ID" value="NC_014634.1"/>
</dbReference>
<keyword evidence="3" id="KW-1185">Reference proteome</keyword>
<dbReference type="AlphaFoldDB" id="E3HE25"/>
<protein>
    <submittedName>
        <fullName evidence="2">Conjugal transfer/entry exclusion protein</fullName>
    </submittedName>
</protein>
<geneLocation type="plasmid" evidence="2 3">
    <name>pILYOP02</name>
</geneLocation>
<dbReference type="Proteomes" id="UP000006875">
    <property type="component" value="Plasmid pILYOP02"/>
</dbReference>
<keyword evidence="1" id="KW-0175">Coiled coil</keyword>
<evidence type="ECO:0000256" key="1">
    <source>
        <dbReference type="SAM" id="Coils"/>
    </source>
</evidence>
<gene>
    <name evidence="2" type="ordered locus">Ilyop_2893</name>
</gene>
<dbReference type="HOGENOM" id="CLU_1105988_0_0_0"/>
<keyword evidence="2" id="KW-0614">Plasmid</keyword>
<name>E3HE25_ILYPC</name>
<proteinExistence type="predicted"/>
<organism evidence="2 3">
    <name type="scientific">Ilyobacter polytropus (strain ATCC 51220 / DSM 2926 / LMG 16218 / CuHBu1)</name>
    <dbReference type="NCBI Taxonomy" id="572544"/>
    <lineage>
        <taxon>Bacteria</taxon>
        <taxon>Fusobacteriati</taxon>
        <taxon>Fusobacteriota</taxon>
        <taxon>Fusobacteriia</taxon>
        <taxon>Fusobacteriales</taxon>
        <taxon>Fusobacteriaceae</taxon>
        <taxon>Ilyobacter</taxon>
    </lineage>
</organism>
<evidence type="ECO:0000313" key="2">
    <source>
        <dbReference type="EMBL" id="ADO84637.1"/>
    </source>
</evidence>
<evidence type="ECO:0000313" key="3">
    <source>
        <dbReference type="Proteomes" id="UP000006875"/>
    </source>
</evidence>
<feature type="coiled-coil region" evidence="1">
    <location>
        <begin position="30"/>
        <end position="64"/>
    </location>
</feature>
<dbReference type="KEGG" id="ipo:Ilyop_2893"/>
<sequence length="251" mass="28604">MKFILIFFIIISSLTYSFTVHDPINYAVNLENKLNILEQIDNQIRGLENQAKSLVNQAKQLEKFDLSLSMGSIQNLRNNLQRIIALQNSTQSTINNYTDLQSKFMELYPDYTDDSYLKASDYSRKAEELSKEINDVTYDAMKSLEIISPEKYNNDTEKIDAIMDTAKDAVGQLQAIQAVVQLSAGTSQQLMELKYLIGQSLKLQSTYIVNENQEKIINQQNENSNLRHDMDTSNESSGIIDDEGNLLGQFF</sequence>
<dbReference type="TCDB" id="3.A.7.4.2">
    <property type="family name" value="the type iv (conjugal dna-protein transfer or virb) secretory pathway (ivsp) family"/>
</dbReference>